<dbReference type="GO" id="GO:0003677">
    <property type="term" value="F:DNA binding"/>
    <property type="evidence" value="ECO:0007669"/>
    <property type="project" value="UniProtKB-KW"/>
</dbReference>
<dbReference type="PANTHER" id="PTHR33204">
    <property type="entry name" value="TRANSCRIPTIONAL REGULATOR, MARR FAMILY"/>
    <property type="match status" value="1"/>
</dbReference>
<reference evidence="5 6" key="1">
    <citation type="submission" date="2018-03" db="EMBL/GenBank/DDBJ databases">
        <authorList>
            <person name="Keele B.F."/>
        </authorList>
    </citation>
    <scope>NUCLEOTIDE SEQUENCE [LARGE SCALE GENOMIC DNA]</scope>
    <source>
        <strain evidence="5 6">YL28-9</strain>
    </source>
</reference>
<dbReference type="Proteomes" id="UP000240912">
    <property type="component" value="Unassembled WGS sequence"/>
</dbReference>
<dbReference type="AlphaFoldDB" id="A0A2T3HJG0"/>
<feature type="domain" description="HTH hxlR-type" evidence="4">
    <location>
        <begin position="19"/>
        <end position="116"/>
    </location>
</feature>
<sequence length="116" mass="13709">MTRKQNSTYSSNEKYLVACDLTYALQKIHGRWKLQILDKLKDGRLRYNELRREFSHITERMLTLQLRSMEHDGLISRTVYAEVPVRVEYGLTEIATELGPILNQLSLWGRKQRQKA</sequence>
<evidence type="ECO:0000256" key="1">
    <source>
        <dbReference type="ARBA" id="ARBA00023015"/>
    </source>
</evidence>
<dbReference type="PROSITE" id="PS51118">
    <property type="entry name" value="HTH_HXLR"/>
    <property type="match status" value="1"/>
</dbReference>
<dbReference type="InterPro" id="IPR036388">
    <property type="entry name" value="WH-like_DNA-bd_sf"/>
</dbReference>
<organism evidence="5 6">
    <name type="scientific">Pedobacter yulinensis</name>
    <dbReference type="NCBI Taxonomy" id="2126353"/>
    <lineage>
        <taxon>Bacteria</taxon>
        <taxon>Pseudomonadati</taxon>
        <taxon>Bacteroidota</taxon>
        <taxon>Sphingobacteriia</taxon>
        <taxon>Sphingobacteriales</taxon>
        <taxon>Sphingobacteriaceae</taxon>
        <taxon>Pedobacter</taxon>
    </lineage>
</organism>
<evidence type="ECO:0000259" key="4">
    <source>
        <dbReference type="PROSITE" id="PS51118"/>
    </source>
</evidence>
<dbReference type="Gene3D" id="1.10.10.10">
    <property type="entry name" value="Winged helix-like DNA-binding domain superfamily/Winged helix DNA-binding domain"/>
    <property type="match status" value="1"/>
</dbReference>
<comment type="caution">
    <text evidence="5">The sequence shown here is derived from an EMBL/GenBank/DDBJ whole genome shotgun (WGS) entry which is preliminary data.</text>
</comment>
<keyword evidence="6" id="KW-1185">Reference proteome</keyword>
<dbReference type="PANTHER" id="PTHR33204:SF29">
    <property type="entry name" value="TRANSCRIPTIONAL REGULATOR"/>
    <property type="match status" value="1"/>
</dbReference>
<evidence type="ECO:0000256" key="2">
    <source>
        <dbReference type="ARBA" id="ARBA00023125"/>
    </source>
</evidence>
<name>A0A2T3HJG0_9SPHI</name>
<dbReference type="Pfam" id="PF01638">
    <property type="entry name" value="HxlR"/>
    <property type="match status" value="1"/>
</dbReference>
<dbReference type="InterPro" id="IPR036390">
    <property type="entry name" value="WH_DNA-bd_sf"/>
</dbReference>
<gene>
    <name evidence="5" type="ORF">C7T94_07935</name>
</gene>
<dbReference type="OrthoDB" id="7678715at2"/>
<dbReference type="InterPro" id="IPR002577">
    <property type="entry name" value="HTH_HxlR"/>
</dbReference>
<evidence type="ECO:0000256" key="3">
    <source>
        <dbReference type="ARBA" id="ARBA00023163"/>
    </source>
</evidence>
<evidence type="ECO:0000313" key="6">
    <source>
        <dbReference type="Proteomes" id="UP000240912"/>
    </source>
</evidence>
<keyword evidence="2" id="KW-0238">DNA-binding</keyword>
<protein>
    <submittedName>
        <fullName evidence="5">Transcriptional regulator</fullName>
    </submittedName>
</protein>
<dbReference type="EMBL" id="PYLS01000005">
    <property type="protein sequence ID" value="PST82588.1"/>
    <property type="molecule type" value="Genomic_DNA"/>
</dbReference>
<dbReference type="RefSeq" id="WP_107214847.1">
    <property type="nucleotide sequence ID" value="NZ_KZ686269.1"/>
</dbReference>
<accession>A0A2T3HJG0</accession>
<keyword evidence="3" id="KW-0804">Transcription</keyword>
<proteinExistence type="predicted"/>
<keyword evidence="1" id="KW-0805">Transcription regulation</keyword>
<dbReference type="SUPFAM" id="SSF46785">
    <property type="entry name" value="Winged helix' DNA-binding domain"/>
    <property type="match status" value="1"/>
</dbReference>
<evidence type="ECO:0000313" key="5">
    <source>
        <dbReference type="EMBL" id="PST82588.1"/>
    </source>
</evidence>